<organism evidence="2">
    <name type="scientific">viral metagenome</name>
    <dbReference type="NCBI Taxonomy" id="1070528"/>
    <lineage>
        <taxon>unclassified sequences</taxon>
        <taxon>metagenomes</taxon>
        <taxon>organismal metagenomes</taxon>
    </lineage>
</organism>
<evidence type="ECO:0000313" key="2">
    <source>
        <dbReference type="EMBL" id="QJA54018.1"/>
    </source>
</evidence>
<dbReference type="EMBL" id="MT144470">
    <property type="protein sequence ID" value="QJA54018.1"/>
    <property type="molecule type" value="Genomic_DNA"/>
</dbReference>
<feature type="transmembrane region" description="Helical" evidence="1">
    <location>
        <begin position="45"/>
        <end position="62"/>
    </location>
</feature>
<keyword evidence="1" id="KW-1133">Transmembrane helix</keyword>
<dbReference type="AlphaFoldDB" id="A0A6H2A2M5"/>
<proteinExistence type="predicted"/>
<accession>A0A6H2A2M5</accession>
<keyword evidence="1" id="KW-0472">Membrane</keyword>
<evidence type="ECO:0000256" key="1">
    <source>
        <dbReference type="SAM" id="Phobius"/>
    </source>
</evidence>
<evidence type="ECO:0000313" key="3">
    <source>
        <dbReference type="EMBL" id="QJI00724.1"/>
    </source>
</evidence>
<name>A0A6H2A2M5_9ZZZZ</name>
<dbReference type="EMBL" id="MT144872">
    <property type="protein sequence ID" value="QJI00724.1"/>
    <property type="molecule type" value="Genomic_DNA"/>
</dbReference>
<sequence length="68" mass="7413">MVGPNAEDILKIDPRVGVAVMIVLFILLMSMFAESPHIAEPPPELWAAFALVVGYLFGAKTSEQGKER</sequence>
<protein>
    <recommendedName>
        <fullName evidence="4">Holin</fullName>
    </recommendedName>
</protein>
<gene>
    <name evidence="2" type="ORF">TM448A04276_0008</name>
    <name evidence="3" type="ORF">TM448B02102_0003</name>
</gene>
<feature type="transmembrane region" description="Helical" evidence="1">
    <location>
        <begin position="12"/>
        <end position="33"/>
    </location>
</feature>
<evidence type="ECO:0008006" key="4">
    <source>
        <dbReference type="Google" id="ProtNLM"/>
    </source>
</evidence>
<reference evidence="2" key="1">
    <citation type="submission" date="2020-03" db="EMBL/GenBank/DDBJ databases">
        <title>The deep terrestrial virosphere.</title>
        <authorList>
            <person name="Holmfeldt K."/>
            <person name="Nilsson E."/>
            <person name="Simone D."/>
            <person name="Lopez-Fernandez M."/>
            <person name="Wu X."/>
            <person name="de Brujin I."/>
            <person name="Lundin D."/>
            <person name="Andersson A."/>
            <person name="Bertilsson S."/>
            <person name="Dopson M."/>
        </authorList>
    </citation>
    <scope>NUCLEOTIDE SEQUENCE</scope>
    <source>
        <strain evidence="2">TM448A04276</strain>
        <strain evidence="3">TM448B02102</strain>
    </source>
</reference>
<keyword evidence="1" id="KW-0812">Transmembrane</keyword>